<sequence length="75" mass="7961">MIRSPVMMAVPELDYISPPDEQEAAFGKVIAPGSKLHFALGKSHMNVATGEGGAELVRLTGEFLRGVLSKGAHLE</sequence>
<reference evidence="1" key="1">
    <citation type="journal article" date="2023" name="Mol. Phylogenet. Evol.">
        <title>Genome-scale phylogeny and comparative genomics of the fungal order Sordariales.</title>
        <authorList>
            <person name="Hensen N."/>
            <person name="Bonometti L."/>
            <person name="Westerberg I."/>
            <person name="Brannstrom I.O."/>
            <person name="Guillou S."/>
            <person name="Cros-Aarteil S."/>
            <person name="Calhoun S."/>
            <person name="Haridas S."/>
            <person name="Kuo A."/>
            <person name="Mondo S."/>
            <person name="Pangilinan J."/>
            <person name="Riley R."/>
            <person name="LaButti K."/>
            <person name="Andreopoulos B."/>
            <person name="Lipzen A."/>
            <person name="Chen C."/>
            <person name="Yan M."/>
            <person name="Daum C."/>
            <person name="Ng V."/>
            <person name="Clum A."/>
            <person name="Steindorff A."/>
            <person name="Ohm R.A."/>
            <person name="Martin F."/>
            <person name="Silar P."/>
            <person name="Natvig D.O."/>
            <person name="Lalanne C."/>
            <person name="Gautier V."/>
            <person name="Ament-Velasquez S.L."/>
            <person name="Kruys A."/>
            <person name="Hutchinson M.I."/>
            <person name="Powell A.J."/>
            <person name="Barry K."/>
            <person name="Miller A.N."/>
            <person name="Grigoriev I.V."/>
            <person name="Debuchy R."/>
            <person name="Gladieux P."/>
            <person name="Hiltunen Thoren M."/>
            <person name="Johannesson H."/>
        </authorList>
    </citation>
    <scope>NUCLEOTIDE SEQUENCE</scope>
    <source>
        <strain evidence="1">CBS 314.62</strain>
    </source>
</reference>
<name>A0AAE0X6I2_9PEZI</name>
<accession>A0AAE0X6I2</accession>
<comment type="caution">
    <text evidence="1">The sequence shown here is derived from an EMBL/GenBank/DDBJ whole genome shotgun (WGS) entry which is preliminary data.</text>
</comment>
<reference evidence="1" key="2">
    <citation type="submission" date="2023-06" db="EMBL/GenBank/DDBJ databases">
        <authorList>
            <consortium name="Lawrence Berkeley National Laboratory"/>
            <person name="Haridas S."/>
            <person name="Hensen N."/>
            <person name="Bonometti L."/>
            <person name="Westerberg I."/>
            <person name="Brannstrom I.O."/>
            <person name="Guillou S."/>
            <person name="Cros-Aarteil S."/>
            <person name="Calhoun S."/>
            <person name="Kuo A."/>
            <person name="Mondo S."/>
            <person name="Pangilinan J."/>
            <person name="Riley R."/>
            <person name="Labutti K."/>
            <person name="Andreopoulos B."/>
            <person name="Lipzen A."/>
            <person name="Chen C."/>
            <person name="Yanf M."/>
            <person name="Daum C."/>
            <person name="Ng V."/>
            <person name="Clum A."/>
            <person name="Steindorff A."/>
            <person name="Ohm R."/>
            <person name="Martin F."/>
            <person name="Silar P."/>
            <person name="Natvig D."/>
            <person name="Lalanne C."/>
            <person name="Gautier V."/>
            <person name="Ament-Velasquez S.L."/>
            <person name="Kruys A."/>
            <person name="Hutchinson M.I."/>
            <person name="Powell A.J."/>
            <person name="Barry K."/>
            <person name="Miller A.N."/>
            <person name="Grigoriev I.V."/>
            <person name="Debuchy R."/>
            <person name="Gladieux P."/>
            <person name="Thoren M.H."/>
            <person name="Johannesson H."/>
        </authorList>
    </citation>
    <scope>NUCLEOTIDE SEQUENCE</scope>
    <source>
        <strain evidence="1">CBS 314.62</strain>
    </source>
</reference>
<dbReference type="Proteomes" id="UP001270362">
    <property type="component" value="Unassembled WGS sequence"/>
</dbReference>
<dbReference type="EMBL" id="JAULSO010000003">
    <property type="protein sequence ID" value="KAK3685725.1"/>
    <property type="molecule type" value="Genomic_DNA"/>
</dbReference>
<organism evidence="1 2">
    <name type="scientific">Podospora appendiculata</name>
    <dbReference type="NCBI Taxonomy" id="314037"/>
    <lineage>
        <taxon>Eukaryota</taxon>
        <taxon>Fungi</taxon>
        <taxon>Dikarya</taxon>
        <taxon>Ascomycota</taxon>
        <taxon>Pezizomycotina</taxon>
        <taxon>Sordariomycetes</taxon>
        <taxon>Sordariomycetidae</taxon>
        <taxon>Sordariales</taxon>
        <taxon>Podosporaceae</taxon>
        <taxon>Podospora</taxon>
    </lineage>
</organism>
<keyword evidence="2" id="KW-1185">Reference proteome</keyword>
<protein>
    <submittedName>
        <fullName evidence="1">Uncharacterized protein</fullName>
    </submittedName>
</protein>
<gene>
    <name evidence="1" type="ORF">B0T22DRAFT_466368</name>
</gene>
<evidence type="ECO:0000313" key="2">
    <source>
        <dbReference type="Proteomes" id="UP001270362"/>
    </source>
</evidence>
<proteinExistence type="predicted"/>
<dbReference type="AlphaFoldDB" id="A0AAE0X6I2"/>
<evidence type="ECO:0000313" key="1">
    <source>
        <dbReference type="EMBL" id="KAK3685725.1"/>
    </source>
</evidence>